<evidence type="ECO:0008006" key="4">
    <source>
        <dbReference type="Google" id="ProtNLM"/>
    </source>
</evidence>
<dbReference type="RefSeq" id="WP_344902183.1">
    <property type="nucleotide sequence ID" value="NZ_BAAAWD010000016.1"/>
</dbReference>
<comment type="caution">
    <text evidence="2">The sequence shown here is derived from an EMBL/GenBank/DDBJ whole genome shotgun (WGS) entry which is preliminary data.</text>
</comment>
<dbReference type="InterPro" id="IPR010982">
    <property type="entry name" value="Lambda_DNA-bd_dom_sf"/>
</dbReference>
<sequence>MDETLHTPEDWARLGRQVRQRRQQLDMTQQGLAAAGAPSVTVISKIEGARPGPYDGKIIVRLERALQWAPGSIDAILNGGEPSPVDKDATSPLEIATVKAAIPQAAETVIPPSGPVSGTALNEALLMHLRAMEEQQAALLQEVKVLHKKVDDLQRQQATHQERHETGEQASA</sequence>
<dbReference type="Proteomes" id="UP001499930">
    <property type="component" value="Unassembled WGS sequence"/>
</dbReference>
<evidence type="ECO:0000256" key="1">
    <source>
        <dbReference type="SAM" id="MobiDB-lite"/>
    </source>
</evidence>
<feature type="region of interest" description="Disordered" evidence="1">
    <location>
        <begin position="151"/>
        <end position="172"/>
    </location>
</feature>
<keyword evidence="3" id="KW-1185">Reference proteome</keyword>
<accession>A0ABP6KZD3</accession>
<dbReference type="EMBL" id="BAAAWD010000016">
    <property type="protein sequence ID" value="GAA3027751.1"/>
    <property type="molecule type" value="Genomic_DNA"/>
</dbReference>
<reference evidence="3" key="1">
    <citation type="journal article" date="2019" name="Int. J. Syst. Evol. Microbiol.">
        <title>The Global Catalogue of Microorganisms (GCM) 10K type strain sequencing project: providing services to taxonomists for standard genome sequencing and annotation.</title>
        <authorList>
            <consortium name="The Broad Institute Genomics Platform"/>
            <consortium name="The Broad Institute Genome Sequencing Center for Infectious Disease"/>
            <person name="Wu L."/>
            <person name="Ma J."/>
        </authorList>
    </citation>
    <scope>NUCLEOTIDE SEQUENCE [LARGE SCALE GENOMIC DNA]</scope>
    <source>
        <strain evidence="3">JCM 3106</strain>
    </source>
</reference>
<organism evidence="2 3">
    <name type="scientific">Streptosporangium longisporum</name>
    <dbReference type="NCBI Taxonomy" id="46187"/>
    <lineage>
        <taxon>Bacteria</taxon>
        <taxon>Bacillati</taxon>
        <taxon>Actinomycetota</taxon>
        <taxon>Actinomycetes</taxon>
        <taxon>Streptosporangiales</taxon>
        <taxon>Streptosporangiaceae</taxon>
        <taxon>Streptosporangium</taxon>
    </lineage>
</organism>
<dbReference type="SUPFAM" id="SSF47413">
    <property type="entry name" value="lambda repressor-like DNA-binding domains"/>
    <property type="match status" value="1"/>
</dbReference>
<proteinExistence type="predicted"/>
<evidence type="ECO:0000313" key="2">
    <source>
        <dbReference type="EMBL" id="GAA3027751.1"/>
    </source>
</evidence>
<dbReference type="Gene3D" id="1.10.260.40">
    <property type="entry name" value="lambda repressor-like DNA-binding domains"/>
    <property type="match status" value="1"/>
</dbReference>
<protein>
    <recommendedName>
        <fullName evidence="4">HTH cro/C1-type domain-containing protein</fullName>
    </recommendedName>
</protein>
<name>A0ABP6KZD3_9ACTN</name>
<evidence type="ECO:0000313" key="3">
    <source>
        <dbReference type="Proteomes" id="UP001499930"/>
    </source>
</evidence>
<gene>
    <name evidence="2" type="ORF">GCM10017559_62570</name>
</gene>